<dbReference type="GO" id="GO:0016020">
    <property type="term" value="C:membrane"/>
    <property type="evidence" value="ECO:0007669"/>
    <property type="project" value="InterPro"/>
</dbReference>
<evidence type="ECO:0000256" key="4">
    <source>
        <dbReference type="ARBA" id="ARBA00022679"/>
    </source>
</evidence>
<evidence type="ECO:0000256" key="2">
    <source>
        <dbReference type="ARBA" id="ARBA00022519"/>
    </source>
</evidence>
<feature type="compositionally biased region" description="Basic and acidic residues" evidence="11">
    <location>
        <begin position="747"/>
        <end position="768"/>
    </location>
</feature>
<evidence type="ECO:0000256" key="6">
    <source>
        <dbReference type="ARBA" id="ARBA00022960"/>
    </source>
</evidence>
<keyword evidence="1" id="KW-1003">Cell membrane</keyword>
<gene>
    <name evidence="14" type="ORF">EDD80_11134</name>
</gene>
<keyword evidence="2" id="KW-0997">Cell inner membrane</keyword>
<evidence type="ECO:0000259" key="13">
    <source>
        <dbReference type="Pfam" id="PF00912"/>
    </source>
</evidence>
<evidence type="ECO:0000256" key="3">
    <source>
        <dbReference type="ARBA" id="ARBA00022676"/>
    </source>
</evidence>
<sequence>MNNQESKGGPGPAWKKNAAAKLKFAERWLKPAGNRVLAWLKRFWWIPSLLVILFGVAIGYALSIREGIFRERLEALLASQREKGLDIQIGESGFAGLSTVRFSDVSVVPEGRDTLLTLEECLVDIKIWPLLFGNLKLDKLSLSNGLLHLVRRDSISNIDFFLKKKASGEPLPEAGREPLPEASGEPLPEADSLGKGGTDIGALAHRLLTGALYKVPDDMDVRNFLLRINDDSLKAEVLAQEVRMVNGKLESTFVLNKGEATWHLSGRIEPSDRQMELRFYADDRKFEMPYLYDKYQLKLSFDDISTTMEEVRYEDGELEIKGSWGVNGLLLNHPKIAANDIFLESASVDAVMRFGKNWISLDSASTASMKDIRFHPYLKYTLRPQKIYELGVHSEDMDAQAFFDSFPRGLFETLEGMKVKGRLSYHLDFRLNDSIPDSLVFSSELAQHDFEIVEFGKVDFRKINGPYVHTPYNDGQALTSFTVGPSNPDFTPLGQISDYVKDAVNTAEDGNFFGHQGFNEEAFRNSIALNYKTREFERGGSTISMQLVKNVFLDRQKTVARKLEEMMIVWLIEHERLVSKERMYEVYLNVIEWGPDIYGIGPASRFYFSKNPSALSLPESIYLASIVPSPARFAGHWNGDGTIRSSRHWYYKLIRDIMLRRGWITEEEAGNYFYGLHLNGPAEAWVKNNSIEGAGEPDTLDQLLPEGDWLLEGLPGIFGNPAREPSAEPDSLPAGRLSEPAEADSDTLSKREQRRLERQLRREARQND</sequence>
<dbReference type="EMBL" id="SMAD01000011">
    <property type="protein sequence ID" value="TCS85632.1"/>
    <property type="molecule type" value="Genomic_DNA"/>
</dbReference>
<dbReference type="InterPro" id="IPR001264">
    <property type="entry name" value="Glyco_trans_51"/>
</dbReference>
<comment type="caution">
    <text evidence="14">The sequence shown here is derived from an EMBL/GenBank/DDBJ whole genome shotgun (WGS) entry which is preliminary data.</text>
</comment>
<dbReference type="Pfam" id="PF00912">
    <property type="entry name" value="Transgly"/>
    <property type="match status" value="1"/>
</dbReference>
<organism evidence="14 15">
    <name type="scientific">Anseongella ginsenosidimutans</name>
    <dbReference type="NCBI Taxonomy" id="496056"/>
    <lineage>
        <taxon>Bacteria</taxon>
        <taxon>Pseudomonadati</taxon>
        <taxon>Bacteroidota</taxon>
        <taxon>Sphingobacteriia</taxon>
        <taxon>Sphingobacteriales</taxon>
        <taxon>Sphingobacteriaceae</taxon>
        <taxon>Anseongella</taxon>
    </lineage>
</organism>
<dbReference type="GO" id="GO:0008360">
    <property type="term" value="P:regulation of cell shape"/>
    <property type="evidence" value="ECO:0007669"/>
    <property type="project" value="UniProtKB-KW"/>
</dbReference>
<feature type="domain" description="Glycosyl transferase family 51" evidence="13">
    <location>
        <begin position="477"/>
        <end position="634"/>
    </location>
</feature>
<dbReference type="GO" id="GO:0016763">
    <property type="term" value="F:pentosyltransferase activity"/>
    <property type="evidence" value="ECO:0007669"/>
    <property type="project" value="InterPro"/>
</dbReference>
<keyword evidence="15" id="KW-1185">Reference proteome</keyword>
<evidence type="ECO:0000256" key="9">
    <source>
        <dbReference type="ARBA" id="ARBA00023136"/>
    </source>
</evidence>
<feature type="region of interest" description="Disordered" evidence="11">
    <location>
        <begin position="169"/>
        <end position="191"/>
    </location>
</feature>
<protein>
    <submittedName>
        <fullName evidence="14">Transglycosylase</fullName>
    </submittedName>
</protein>
<proteinExistence type="predicted"/>
<keyword evidence="7" id="KW-0573">Peptidoglycan synthesis</keyword>
<keyword evidence="9 12" id="KW-0472">Membrane</keyword>
<evidence type="ECO:0000313" key="14">
    <source>
        <dbReference type="EMBL" id="TCS85632.1"/>
    </source>
</evidence>
<reference evidence="14 15" key="1">
    <citation type="submission" date="2019-03" db="EMBL/GenBank/DDBJ databases">
        <title>Genomic Encyclopedia of Type Strains, Phase IV (KMG-IV): sequencing the most valuable type-strain genomes for metagenomic binning, comparative biology and taxonomic classification.</title>
        <authorList>
            <person name="Goeker M."/>
        </authorList>
    </citation>
    <scope>NUCLEOTIDE SEQUENCE [LARGE SCALE GENOMIC DNA]</scope>
    <source>
        <strain evidence="14 15">DSM 21100</strain>
    </source>
</reference>
<keyword evidence="6" id="KW-0133">Cell shape</keyword>
<evidence type="ECO:0000256" key="5">
    <source>
        <dbReference type="ARBA" id="ARBA00022692"/>
    </source>
</evidence>
<dbReference type="SUPFAM" id="SSF53955">
    <property type="entry name" value="Lysozyme-like"/>
    <property type="match status" value="1"/>
</dbReference>
<keyword evidence="8 12" id="KW-1133">Transmembrane helix</keyword>
<feature type="transmembrane region" description="Helical" evidence="12">
    <location>
        <begin position="43"/>
        <end position="62"/>
    </location>
</feature>
<dbReference type="InterPro" id="IPR011812">
    <property type="entry name" value="Pep_trsgly"/>
</dbReference>
<evidence type="ECO:0000256" key="11">
    <source>
        <dbReference type="SAM" id="MobiDB-lite"/>
    </source>
</evidence>
<evidence type="ECO:0000256" key="10">
    <source>
        <dbReference type="ARBA" id="ARBA00023316"/>
    </source>
</evidence>
<dbReference type="PANTHER" id="PTHR30400">
    <property type="entry name" value="MONOFUNCTIONAL BIOSYNTHETIC PEPTIDOGLYCAN TRANSGLYCOSYLASE"/>
    <property type="match status" value="1"/>
</dbReference>
<evidence type="ECO:0000256" key="7">
    <source>
        <dbReference type="ARBA" id="ARBA00022984"/>
    </source>
</evidence>
<dbReference type="GO" id="GO:0009274">
    <property type="term" value="C:peptidoglycan-based cell wall"/>
    <property type="evidence" value="ECO:0007669"/>
    <property type="project" value="InterPro"/>
</dbReference>
<evidence type="ECO:0000256" key="12">
    <source>
        <dbReference type="SAM" id="Phobius"/>
    </source>
</evidence>
<feature type="region of interest" description="Disordered" evidence="11">
    <location>
        <begin position="720"/>
        <end position="768"/>
    </location>
</feature>
<dbReference type="GO" id="GO:0071555">
    <property type="term" value="P:cell wall organization"/>
    <property type="evidence" value="ECO:0007669"/>
    <property type="project" value="UniProtKB-KW"/>
</dbReference>
<dbReference type="Proteomes" id="UP000295807">
    <property type="component" value="Unassembled WGS sequence"/>
</dbReference>
<keyword evidence="5 12" id="KW-0812">Transmembrane</keyword>
<accession>A0A4R3KMP3</accession>
<evidence type="ECO:0000256" key="8">
    <source>
        <dbReference type="ARBA" id="ARBA00022989"/>
    </source>
</evidence>
<dbReference type="GO" id="GO:0009252">
    <property type="term" value="P:peptidoglycan biosynthetic process"/>
    <property type="evidence" value="ECO:0007669"/>
    <property type="project" value="UniProtKB-KW"/>
</dbReference>
<keyword evidence="4" id="KW-0808">Transferase</keyword>
<evidence type="ECO:0000256" key="1">
    <source>
        <dbReference type="ARBA" id="ARBA00022475"/>
    </source>
</evidence>
<dbReference type="InterPro" id="IPR036950">
    <property type="entry name" value="PBP_transglycosylase"/>
</dbReference>
<keyword evidence="3" id="KW-0328">Glycosyltransferase</keyword>
<dbReference type="AlphaFoldDB" id="A0A4R3KMP3"/>
<dbReference type="Gene3D" id="1.10.3810.10">
    <property type="entry name" value="Biosynthetic peptidoglycan transglycosylase-like"/>
    <property type="match status" value="1"/>
</dbReference>
<dbReference type="InterPro" id="IPR023346">
    <property type="entry name" value="Lysozyme-like_dom_sf"/>
</dbReference>
<dbReference type="PANTHER" id="PTHR30400:SF0">
    <property type="entry name" value="BIOSYNTHETIC PEPTIDOGLYCAN TRANSGLYCOSYLASE"/>
    <property type="match status" value="1"/>
</dbReference>
<evidence type="ECO:0000313" key="15">
    <source>
        <dbReference type="Proteomes" id="UP000295807"/>
    </source>
</evidence>
<keyword evidence="10" id="KW-0961">Cell wall biogenesis/degradation</keyword>
<name>A0A4R3KMP3_9SPHI</name>